<dbReference type="Proteomes" id="UP001303889">
    <property type="component" value="Unassembled WGS sequence"/>
</dbReference>
<reference evidence="1" key="1">
    <citation type="journal article" date="2023" name="Mol. Phylogenet. Evol.">
        <title>Genome-scale phylogeny and comparative genomics of the fungal order Sordariales.</title>
        <authorList>
            <person name="Hensen N."/>
            <person name="Bonometti L."/>
            <person name="Westerberg I."/>
            <person name="Brannstrom I.O."/>
            <person name="Guillou S."/>
            <person name="Cros-Aarteil S."/>
            <person name="Calhoun S."/>
            <person name="Haridas S."/>
            <person name="Kuo A."/>
            <person name="Mondo S."/>
            <person name="Pangilinan J."/>
            <person name="Riley R."/>
            <person name="LaButti K."/>
            <person name="Andreopoulos B."/>
            <person name="Lipzen A."/>
            <person name="Chen C."/>
            <person name="Yan M."/>
            <person name="Daum C."/>
            <person name="Ng V."/>
            <person name="Clum A."/>
            <person name="Steindorff A."/>
            <person name="Ohm R.A."/>
            <person name="Martin F."/>
            <person name="Silar P."/>
            <person name="Natvig D.O."/>
            <person name="Lalanne C."/>
            <person name="Gautier V."/>
            <person name="Ament-Velasquez S.L."/>
            <person name="Kruys A."/>
            <person name="Hutchinson M.I."/>
            <person name="Powell A.J."/>
            <person name="Barry K."/>
            <person name="Miller A.N."/>
            <person name="Grigoriev I.V."/>
            <person name="Debuchy R."/>
            <person name="Gladieux P."/>
            <person name="Hiltunen Thoren M."/>
            <person name="Johannesson H."/>
        </authorList>
    </citation>
    <scope>NUCLEOTIDE SEQUENCE</scope>
    <source>
        <strain evidence="1">CBS 103.79</strain>
    </source>
</reference>
<reference evidence="1" key="2">
    <citation type="submission" date="2023-05" db="EMBL/GenBank/DDBJ databases">
        <authorList>
            <consortium name="Lawrence Berkeley National Laboratory"/>
            <person name="Steindorff A."/>
            <person name="Hensen N."/>
            <person name="Bonometti L."/>
            <person name="Westerberg I."/>
            <person name="Brannstrom I.O."/>
            <person name="Guillou S."/>
            <person name="Cros-Aarteil S."/>
            <person name="Calhoun S."/>
            <person name="Haridas S."/>
            <person name="Kuo A."/>
            <person name="Mondo S."/>
            <person name="Pangilinan J."/>
            <person name="Riley R."/>
            <person name="Labutti K."/>
            <person name="Andreopoulos B."/>
            <person name="Lipzen A."/>
            <person name="Chen C."/>
            <person name="Yanf M."/>
            <person name="Daum C."/>
            <person name="Ng V."/>
            <person name="Clum A."/>
            <person name="Ohm R."/>
            <person name="Martin F."/>
            <person name="Silar P."/>
            <person name="Natvig D."/>
            <person name="Lalanne C."/>
            <person name="Gautier V."/>
            <person name="Ament-Velasquez S.L."/>
            <person name="Kruys A."/>
            <person name="Hutchinson M.I."/>
            <person name="Powell A.J."/>
            <person name="Barry K."/>
            <person name="Miller A.N."/>
            <person name="Grigoriev I.V."/>
            <person name="Debuchy R."/>
            <person name="Gladieux P."/>
            <person name="Thoren M.H."/>
            <person name="Johannesson H."/>
        </authorList>
    </citation>
    <scope>NUCLEOTIDE SEQUENCE</scope>
    <source>
        <strain evidence="1">CBS 103.79</strain>
    </source>
</reference>
<proteinExistence type="predicted"/>
<dbReference type="AlphaFoldDB" id="A0AAN6MD71"/>
<protein>
    <submittedName>
        <fullName evidence="1">Uncharacterized protein</fullName>
    </submittedName>
</protein>
<accession>A0AAN6MD71</accession>
<keyword evidence="2" id="KW-1185">Reference proteome</keyword>
<comment type="caution">
    <text evidence="1">The sequence shown here is derived from an EMBL/GenBank/DDBJ whole genome shotgun (WGS) entry which is preliminary data.</text>
</comment>
<evidence type="ECO:0000313" key="2">
    <source>
        <dbReference type="Proteomes" id="UP001303889"/>
    </source>
</evidence>
<gene>
    <name evidence="1" type="ORF">C8A05DRAFT_19502</name>
</gene>
<organism evidence="1 2">
    <name type="scientific">Staphylotrichum tortipilum</name>
    <dbReference type="NCBI Taxonomy" id="2831512"/>
    <lineage>
        <taxon>Eukaryota</taxon>
        <taxon>Fungi</taxon>
        <taxon>Dikarya</taxon>
        <taxon>Ascomycota</taxon>
        <taxon>Pezizomycotina</taxon>
        <taxon>Sordariomycetes</taxon>
        <taxon>Sordariomycetidae</taxon>
        <taxon>Sordariales</taxon>
        <taxon>Chaetomiaceae</taxon>
        <taxon>Staphylotrichum</taxon>
    </lineage>
</organism>
<name>A0AAN6MD71_9PEZI</name>
<dbReference type="EMBL" id="MU856065">
    <property type="protein sequence ID" value="KAK3897803.1"/>
    <property type="molecule type" value="Genomic_DNA"/>
</dbReference>
<sequence>MSHPASHCRRALQRQISPPRDSVWISDGLLASAFERYCRVSQTWNRKASNVPGPLESRRRLGRRRMADASTWHGPPTPPPWAFLAPLNLTQWTWQPPSLTRDTGRTWPRHDDDAIAIAAGELASLRTDRPRGGDDGPPIGALTSAVSLGPSSTAAITKQASRYADLMGDFRRTAMHPDDDAFAAATNKMCAKFQQKIMLGEISPDEVISLSTEIWRTLDLRLQGSPLCCRLSLSFCRAVMDGLTTSRVFTPSLLGLPFWDTLLAEMSNPPPDDALCHLLVSVMKSMPAVHRPHVSDRISALLARFASEWDNSASGPQGRDIRRLLDISILGEHHVKQEEVVLPLPACLRQAKTLSELLPGATPEEIKELLSDAQRRILNEAVTVTADRRALRYSWLYLLAQTPQVNEDYLFEAAAALSAPSLNTQPLSMIEVSSLLLTQWISRGYVMSPELVHQTFRRHRPECDEAALASLFLALFHRGKSESRKGHYRSAWKFLSKISQTDYVIQSLTLEAQPGNLPVRMLEDLACSSHDHRAAIALRDLWSTRIRTSDLPEWYPGTFGRYATAIIQDPSIPAKEIWRVLDIGKLERKGTTFVTRMQRHRNVFGRSRAAIVEKMAKEFMTAPHLSNRAALRHVTRCFAFLRVVRGAAPDDILLDIYRLVTHDLWDDKPGRTKRLLWFLRLLERRHGIEVSWPSRLVLKEWRARMARDRMSGEGGRSC</sequence>
<evidence type="ECO:0000313" key="1">
    <source>
        <dbReference type="EMBL" id="KAK3897803.1"/>
    </source>
</evidence>